<dbReference type="Gene3D" id="3.30.470.20">
    <property type="entry name" value="ATP-grasp fold, B domain"/>
    <property type="match status" value="1"/>
</dbReference>
<sequence>MLLDSDQTSTQTDLIIPLDHLTPSDAGRVGGKAYNCARLKRAGLPVPDGVAVTVEAMNDAAALSAQLDSALAHFAADTRFAVRSSATDEDSADHSFAGIHDTKLNVAHDGVPDAIRACWASVQSDTALAYRRTQNLPTEDIRTGVLIQVMIQPVVAGVAFTVNPMTGQGDELVINAAWGLGEALVSGQVEPDEFRVNKTDGAMLSMHIGEKRCRVIAEHGVSHLVDTPKAERGRPCLTPQQLRELAALLTRIEHEYGAPQDVEWCHDGHQFWMVQSRPVTATAMAGGPDLEWTRANLREVMPDLPAPQTNRIVCDLLTEGLQRFYGDLLAPFDQLGPMAKVFYGRPYFNFSQLRHLSHRAGLPISVTMNGWGHAEAVRAEDEVAAPRTWHELISGLPDMLRVIGRMMTARRRVHRQFVCVRTSLERLASCQPETLSDAQLYHTVKREGEPLNTSVDIALLLGAGIGNLWQMLTATGTQLGLSVDSLVRTHLASGEKTVSTQQGFDLLALAHTARNDQRVQSYFLNASDTFTFDDYRETLRGTLFLDQFDHFLAQYGHRSTYESDLSVPRYREHPIPLLQAIRGHVHAPTCPSPKAIVAQQECDAKAAHQAFAAQLTPWQRRTVLPYVNWLLRGLKQWFLWRERNRSEAIRVGAAVRRWQLVLAQRFVDRSWIDRRDDYYFLHLDEIEKAIADPERDHQWTSLVARRRTAYAAWQHLQMPLLMRESELPKLLRQTNAAMPAADVKQLYGLGVSAGQTEGEVVVIHSPDDFSRMKPGAILVAQATDPAWTPLFTLASGVVVEIGGMGSHASTVAREYGLPALANVKNATRLLKDGMRVRLDATHGVLDMLSSQGTSLSRFFHIRGLVGRDREAAIGG</sequence>
<dbReference type="HOGENOM" id="CLU_005950_0_0_7"/>
<evidence type="ECO:0000259" key="1">
    <source>
        <dbReference type="Pfam" id="PF00391"/>
    </source>
</evidence>
<dbReference type="InterPro" id="IPR013815">
    <property type="entry name" value="ATP_grasp_subdomain_1"/>
</dbReference>
<accession>W4LQS5</accession>
<keyword evidence="4" id="KW-1185">Reference proteome</keyword>
<dbReference type="GO" id="GO:0005524">
    <property type="term" value="F:ATP binding"/>
    <property type="evidence" value="ECO:0007669"/>
    <property type="project" value="InterPro"/>
</dbReference>
<dbReference type="EMBL" id="AZHW01000355">
    <property type="protein sequence ID" value="ETX00303.1"/>
    <property type="molecule type" value="Genomic_DNA"/>
</dbReference>
<dbReference type="PANTHER" id="PTHR43615:SF1">
    <property type="entry name" value="PPDK_N DOMAIN-CONTAINING PROTEIN"/>
    <property type="match status" value="1"/>
</dbReference>
<evidence type="ECO:0000313" key="3">
    <source>
        <dbReference type="EMBL" id="ETX00303.1"/>
    </source>
</evidence>
<dbReference type="InterPro" id="IPR002192">
    <property type="entry name" value="PPDK_AMP/ATP-bd"/>
</dbReference>
<evidence type="ECO:0000313" key="4">
    <source>
        <dbReference type="Proteomes" id="UP000019141"/>
    </source>
</evidence>
<protein>
    <recommendedName>
        <fullName evidence="5">Phosphoenolpyruvate synthase</fullName>
    </recommendedName>
</protein>
<reference evidence="3 4" key="1">
    <citation type="journal article" date="2014" name="Nature">
        <title>An environmental bacterial taxon with a large and distinct metabolic repertoire.</title>
        <authorList>
            <person name="Wilson M.C."/>
            <person name="Mori T."/>
            <person name="Ruckert C."/>
            <person name="Uria A.R."/>
            <person name="Helf M.J."/>
            <person name="Takada K."/>
            <person name="Gernert C."/>
            <person name="Steffens U.A."/>
            <person name="Heycke N."/>
            <person name="Schmitt S."/>
            <person name="Rinke C."/>
            <person name="Helfrich E.J."/>
            <person name="Brachmann A.O."/>
            <person name="Gurgui C."/>
            <person name="Wakimoto T."/>
            <person name="Kracht M."/>
            <person name="Crusemann M."/>
            <person name="Hentschel U."/>
            <person name="Abe I."/>
            <person name="Matsunaga S."/>
            <person name="Kalinowski J."/>
            <person name="Takeyama H."/>
            <person name="Piel J."/>
        </authorList>
    </citation>
    <scope>NUCLEOTIDE SEQUENCE [LARGE SCALE GENOMIC DNA]</scope>
    <source>
        <strain evidence="4">TSY1</strain>
    </source>
</reference>
<dbReference type="PANTHER" id="PTHR43615">
    <property type="entry name" value="PHOSPHOENOLPYRUVATE SYNTHASE-RELATED"/>
    <property type="match status" value="1"/>
</dbReference>
<organism evidence="3 4">
    <name type="scientific">Entotheonella factor</name>
    <dbReference type="NCBI Taxonomy" id="1429438"/>
    <lineage>
        <taxon>Bacteria</taxon>
        <taxon>Pseudomonadati</taxon>
        <taxon>Nitrospinota/Tectimicrobiota group</taxon>
        <taxon>Candidatus Tectimicrobiota</taxon>
        <taxon>Candidatus Entotheonellia</taxon>
        <taxon>Candidatus Entotheonellales</taxon>
        <taxon>Candidatus Entotheonellaceae</taxon>
        <taxon>Candidatus Entotheonella</taxon>
    </lineage>
</organism>
<evidence type="ECO:0008006" key="5">
    <source>
        <dbReference type="Google" id="ProtNLM"/>
    </source>
</evidence>
<proteinExistence type="predicted"/>
<feature type="domain" description="PEP-utilising enzyme mobile" evidence="1">
    <location>
        <begin position="773"/>
        <end position="843"/>
    </location>
</feature>
<gene>
    <name evidence="3" type="ORF">ETSY1_11780</name>
</gene>
<dbReference type="GO" id="GO:0016301">
    <property type="term" value="F:kinase activity"/>
    <property type="evidence" value="ECO:0007669"/>
    <property type="project" value="InterPro"/>
</dbReference>
<dbReference type="Gene3D" id="3.50.30.10">
    <property type="entry name" value="Phosphohistidine domain"/>
    <property type="match status" value="1"/>
</dbReference>
<evidence type="ECO:0000259" key="2">
    <source>
        <dbReference type="Pfam" id="PF01326"/>
    </source>
</evidence>
<dbReference type="Pfam" id="PF01326">
    <property type="entry name" value="PPDK_N"/>
    <property type="match status" value="1"/>
</dbReference>
<dbReference type="SUPFAM" id="SSF56059">
    <property type="entry name" value="Glutathione synthetase ATP-binding domain-like"/>
    <property type="match status" value="1"/>
</dbReference>
<dbReference type="InterPro" id="IPR051549">
    <property type="entry name" value="PEP_Utilizing_Enz"/>
</dbReference>
<dbReference type="InterPro" id="IPR036637">
    <property type="entry name" value="Phosphohistidine_dom_sf"/>
</dbReference>
<dbReference type="Pfam" id="PF00391">
    <property type="entry name" value="PEP-utilizers"/>
    <property type="match status" value="1"/>
</dbReference>
<dbReference type="AlphaFoldDB" id="W4LQS5"/>
<feature type="domain" description="Pyruvate phosphate dikinase AMP/ATP-binding" evidence="2">
    <location>
        <begin position="67"/>
        <end position="283"/>
    </location>
</feature>
<dbReference type="SUPFAM" id="SSF52009">
    <property type="entry name" value="Phosphohistidine domain"/>
    <property type="match status" value="1"/>
</dbReference>
<dbReference type="InterPro" id="IPR008279">
    <property type="entry name" value="PEP-util_enz_mobile_dom"/>
</dbReference>
<dbReference type="Gene3D" id="3.30.1490.20">
    <property type="entry name" value="ATP-grasp fold, A domain"/>
    <property type="match status" value="2"/>
</dbReference>
<comment type="caution">
    <text evidence="3">The sequence shown here is derived from an EMBL/GenBank/DDBJ whole genome shotgun (WGS) entry which is preliminary data.</text>
</comment>
<name>W4LQS5_ENTF1</name>
<dbReference type="Proteomes" id="UP000019141">
    <property type="component" value="Unassembled WGS sequence"/>
</dbReference>